<name>A0A1C4CTK4_9BACI</name>
<gene>
    <name evidence="2" type="ORF">BC05F1_02158</name>
</gene>
<organism evidence="2 3">
    <name type="scientific">Bacillus wiedmannii</name>
    <dbReference type="NCBI Taxonomy" id="1890302"/>
    <lineage>
        <taxon>Bacteria</taxon>
        <taxon>Bacillati</taxon>
        <taxon>Bacillota</taxon>
        <taxon>Bacilli</taxon>
        <taxon>Bacillales</taxon>
        <taxon>Bacillaceae</taxon>
        <taxon>Bacillus</taxon>
        <taxon>Bacillus cereus group</taxon>
    </lineage>
</organism>
<protein>
    <recommendedName>
        <fullName evidence="4">Group-specific protein</fullName>
    </recommendedName>
</protein>
<evidence type="ECO:0000313" key="2">
    <source>
        <dbReference type="EMBL" id="SCC22379.1"/>
    </source>
</evidence>
<sequence length="121" mass="13654">MAHGVKFSCHLKGVQMKKYYTIVGIVSIILVAILLITCPKESDFKVYVEDKYALKCNESSFECTQNVDGKKEKLQFESTDARNGVFFMTVKQTFKTEAGVTKEYSGVGMFGTFLFVSEKTF</sequence>
<keyword evidence="1" id="KW-0812">Transmembrane</keyword>
<reference evidence="3" key="1">
    <citation type="submission" date="2016-08" db="EMBL/GenBank/DDBJ databases">
        <authorList>
            <person name="Loux V."/>
            <person name="Rue O."/>
        </authorList>
    </citation>
    <scope>NUCLEOTIDE SEQUENCE [LARGE SCALE GENOMIC DNA]</scope>
    <source>
        <strain evidence="3">INRA Bc05-F1</strain>
    </source>
</reference>
<feature type="transmembrane region" description="Helical" evidence="1">
    <location>
        <begin position="20"/>
        <end position="38"/>
    </location>
</feature>
<keyword evidence="1" id="KW-0472">Membrane</keyword>
<evidence type="ECO:0000256" key="1">
    <source>
        <dbReference type="SAM" id="Phobius"/>
    </source>
</evidence>
<proteinExistence type="predicted"/>
<evidence type="ECO:0008006" key="4">
    <source>
        <dbReference type="Google" id="ProtNLM"/>
    </source>
</evidence>
<dbReference type="EMBL" id="FMBE01000013">
    <property type="protein sequence ID" value="SCC22379.1"/>
    <property type="molecule type" value="Genomic_DNA"/>
</dbReference>
<dbReference type="Proteomes" id="UP000196052">
    <property type="component" value="Unassembled WGS sequence"/>
</dbReference>
<keyword evidence="1" id="KW-1133">Transmembrane helix</keyword>
<accession>A0A1C4CTK4</accession>
<dbReference type="AlphaFoldDB" id="A0A1C4CTK4"/>
<evidence type="ECO:0000313" key="3">
    <source>
        <dbReference type="Proteomes" id="UP000196052"/>
    </source>
</evidence>